<dbReference type="SMART" id="SM00487">
    <property type="entry name" value="DEXDc"/>
    <property type="match status" value="1"/>
</dbReference>
<dbReference type="Gene3D" id="3.40.50.300">
    <property type="entry name" value="P-loop containing nucleotide triphosphate hydrolases"/>
    <property type="match status" value="1"/>
</dbReference>
<dbReference type="STRING" id="264731.PRU_1740"/>
<dbReference type="AlphaFoldDB" id="D5ETS9"/>
<dbReference type="Proteomes" id="UP000000927">
    <property type="component" value="Chromosome"/>
</dbReference>
<name>D5ETS9_XYLR2</name>
<sequence length="713" mass="81426">MAPFQRKVTLSDLLADASTNGLHPSALCQLINHAGLISQPFCIDSRLVCHPLVQRILQDHPYSYVKATPKSSLKRIANPPSFIHPSSIVSNLASSVPSGVLYIDNPASWHRNIKVRFHYNDALSDFYPTYSPLPYLSSLGSLMQRNEQAEIELLNMLGEDYNSATATLSFKDTDTESLAELTKKGWTLYVSSPNKAAYRLYYHHESSGINWFSTDQDVDQSEFAHQLLDGYLHRRNYHEYDGHIILFKKEDATISDDKTLAQQLDASFDVRQLYADSLPLTNAEINDIKTTLTNQLHATLRPYQLDGVMWLQQQRKNNHGCLLADEMGLGKTIQIIAHLCCLGNDRQHLIIAPTSLIYNWQNEVSRFAPQLLQQLTFVSYDMLRIHLYEYLPVFYDTIIIDEAQVIKNRQTKKYQAISQLHCKHKIILTGTPIENSIDELWSHFIMLMPPMQSLYHHLHALGIQAVPEVYITLSSKFLKPFILRREKQMVLQDLPDRIEKTVYIELNESERIKYKQVHATILQAFASGISGRISSLALEGLLRLRQACIAPKYQTVIDYIETFRSEGRKVLLFSQFVSALHELEARLSSADIHFVTLYGDTRNRDIPVRQFQSDSSITVFLISLKAGGFGLNLTSADRVILLDDWWNPAVEDQAMARAHRIGQKNNVLVLRLVCKDTVEEKILQLQAQKRQTVDLFNNTSEKLTLEEIQALIT</sequence>
<keyword evidence="4" id="KW-0547">Nucleotide-binding</keyword>
<dbReference type="InterPro" id="IPR038718">
    <property type="entry name" value="SNF2-like_sf"/>
</dbReference>
<protein>
    <submittedName>
        <fullName evidence="4">SNF2 helicase family protein</fullName>
    </submittedName>
</protein>
<dbReference type="GO" id="GO:0004386">
    <property type="term" value="F:helicase activity"/>
    <property type="evidence" value="ECO:0007669"/>
    <property type="project" value="UniProtKB-KW"/>
</dbReference>
<dbReference type="GO" id="GO:0016787">
    <property type="term" value="F:hydrolase activity"/>
    <property type="evidence" value="ECO:0007669"/>
    <property type="project" value="UniProtKB-KW"/>
</dbReference>
<dbReference type="InterPro" id="IPR049730">
    <property type="entry name" value="SNF2/RAD54-like_C"/>
</dbReference>
<dbReference type="Gene3D" id="3.40.50.10810">
    <property type="entry name" value="Tandem AAA-ATPase domain"/>
    <property type="match status" value="2"/>
</dbReference>
<keyword evidence="4" id="KW-0067">ATP-binding</keyword>
<reference evidence="4 5" key="1">
    <citation type="journal article" date="2010" name="Microb. Ecol.">
        <title>Comparative genome analysis of Prevotella ruminicola and Prevotella bryantii: insights into their environmental niche.</title>
        <authorList>
            <consortium name="North American Consortium for Rumen Bacteria"/>
            <person name="Purushe J."/>
            <person name="Fouts D.E."/>
            <person name="Morrison M."/>
            <person name="White B.A."/>
            <person name="Mackie R.I."/>
            <person name="Coutinho P.M."/>
            <person name="Henrissat B."/>
            <person name="Nelson K.E."/>
        </authorList>
    </citation>
    <scope>NUCLEOTIDE SEQUENCE [LARGE SCALE GENOMIC DNA]</scope>
    <source>
        <strain evidence="5">ATCC 19189 / JCM 8958 / 23</strain>
    </source>
</reference>
<dbReference type="eggNOG" id="COG0553">
    <property type="taxonomic scope" value="Bacteria"/>
</dbReference>
<evidence type="ECO:0000313" key="5">
    <source>
        <dbReference type="Proteomes" id="UP000000927"/>
    </source>
</evidence>
<dbReference type="SMART" id="SM00490">
    <property type="entry name" value="HELICc"/>
    <property type="match status" value="1"/>
</dbReference>
<dbReference type="InterPro" id="IPR000330">
    <property type="entry name" value="SNF2_N"/>
</dbReference>
<organism evidence="4 5">
    <name type="scientific">Xylanibacter ruminicola (strain ATCC 19189 / DSM 19721 / CIP 105475 / JCM 8958 / 23)</name>
    <name type="common">Prevotella ruminicola</name>
    <dbReference type="NCBI Taxonomy" id="264731"/>
    <lineage>
        <taxon>Bacteria</taxon>
        <taxon>Pseudomonadati</taxon>
        <taxon>Bacteroidota</taxon>
        <taxon>Bacteroidia</taxon>
        <taxon>Bacteroidales</taxon>
        <taxon>Prevotellaceae</taxon>
        <taxon>Xylanibacter</taxon>
    </lineage>
</organism>
<dbReference type="PANTHER" id="PTHR10799">
    <property type="entry name" value="SNF2/RAD54 HELICASE FAMILY"/>
    <property type="match status" value="1"/>
</dbReference>
<dbReference type="Pfam" id="PF00176">
    <property type="entry name" value="SNF2-rel_dom"/>
    <property type="match status" value="2"/>
</dbReference>
<evidence type="ECO:0000256" key="1">
    <source>
        <dbReference type="ARBA" id="ARBA00022801"/>
    </source>
</evidence>
<accession>D5ETS9</accession>
<dbReference type="HOGENOM" id="CLU_365902_0_0_10"/>
<dbReference type="KEGG" id="pru:PRU_1740"/>
<keyword evidence="5" id="KW-1185">Reference proteome</keyword>
<dbReference type="EMBL" id="CP002006">
    <property type="protein sequence ID" value="ADE82191.1"/>
    <property type="molecule type" value="Genomic_DNA"/>
</dbReference>
<keyword evidence="4" id="KW-0347">Helicase</keyword>
<feature type="domain" description="Helicase ATP-binding" evidence="2">
    <location>
        <begin position="312"/>
        <end position="450"/>
    </location>
</feature>
<dbReference type="PROSITE" id="PS51192">
    <property type="entry name" value="HELICASE_ATP_BIND_1"/>
    <property type="match status" value="1"/>
</dbReference>
<proteinExistence type="predicted"/>
<gene>
    <name evidence="4" type="ordered locus">PRU_1740</name>
</gene>
<evidence type="ECO:0000259" key="3">
    <source>
        <dbReference type="PROSITE" id="PS51194"/>
    </source>
</evidence>
<evidence type="ECO:0000259" key="2">
    <source>
        <dbReference type="PROSITE" id="PS51192"/>
    </source>
</evidence>
<dbReference type="GO" id="GO:0005524">
    <property type="term" value="F:ATP binding"/>
    <property type="evidence" value="ECO:0007669"/>
    <property type="project" value="InterPro"/>
</dbReference>
<feature type="domain" description="Helicase C-terminal" evidence="3">
    <location>
        <begin position="555"/>
        <end position="709"/>
    </location>
</feature>
<keyword evidence="1" id="KW-0378">Hydrolase</keyword>
<dbReference type="InterPro" id="IPR001650">
    <property type="entry name" value="Helicase_C-like"/>
</dbReference>
<evidence type="ECO:0000313" key="4">
    <source>
        <dbReference type="EMBL" id="ADE82191.1"/>
    </source>
</evidence>
<dbReference type="CDD" id="cd18793">
    <property type="entry name" value="SF2_C_SNF"/>
    <property type="match status" value="1"/>
</dbReference>
<dbReference type="InterPro" id="IPR014001">
    <property type="entry name" value="Helicase_ATP-bd"/>
</dbReference>
<dbReference type="SUPFAM" id="SSF52540">
    <property type="entry name" value="P-loop containing nucleoside triphosphate hydrolases"/>
    <property type="match status" value="2"/>
</dbReference>
<dbReference type="InterPro" id="IPR027417">
    <property type="entry name" value="P-loop_NTPase"/>
</dbReference>
<dbReference type="PROSITE" id="PS51194">
    <property type="entry name" value="HELICASE_CTER"/>
    <property type="match status" value="1"/>
</dbReference>